<dbReference type="KEGG" id="hni:W911_11455"/>
<proteinExistence type="predicted"/>
<feature type="compositionally biased region" description="Low complexity" evidence="1">
    <location>
        <begin position="241"/>
        <end position="251"/>
    </location>
</feature>
<protein>
    <submittedName>
        <fullName evidence="2">Uncharacterized protein</fullName>
    </submittedName>
</protein>
<accession>V5SJR9</accession>
<feature type="compositionally biased region" description="Basic and acidic residues" evidence="1">
    <location>
        <begin position="206"/>
        <end position="222"/>
    </location>
</feature>
<gene>
    <name evidence="2" type="ORF">W911_11455</name>
</gene>
<reference evidence="2 3" key="1">
    <citation type="journal article" date="2014" name="Genome Announc.">
        <title>Complete Genome Sequence of Hyphomicrobium nitrativorans Strain NL23, a Denitrifying Bacterium Isolated from Biofilm of a Methanol-Fed Denitrification System Treating Seawater at the Montreal Biodome.</title>
        <authorList>
            <person name="Martineau C."/>
            <person name="Villeneuve C."/>
            <person name="Mauffrey F."/>
            <person name="Villemur R."/>
        </authorList>
    </citation>
    <scope>NUCLEOTIDE SEQUENCE [LARGE SCALE GENOMIC DNA]</scope>
    <source>
        <strain evidence="2">NL23</strain>
    </source>
</reference>
<dbReference type="PATRIC" id="fig|1029756.8.peg.2379"/>
<evidence type="ECO:0000256" key="1">
    <source>
        <dbReference type="SAM" id="MobiDB-lite"/>
    </source>
</evidence>
<name>V5SJR9_9HYPH</name>
<dbReference type="OrthoDB" id="7932842at2"/>
<keyword evidence="3" id="KW-1185">Reference proteome</keyword>
<dbReference type="HOGENOM" id="CLU_1105983_0_0_5"/>
<evidence type="ECO:0000313" key="2">
    <source>
        <dbReference type="EMBL" id="AHB50219.1"/>
    </source>
</evidence>
<evidence type="ECO:0000313" key="3">
    <source>
        <dbReference type="Proteomes" id="UP000018542"/>
    </source>
</evidence>
<dbReference type="AlphaFoldDB" id="V5SJR9"/>
<dbReference type="Proteomes" id="UP000018542">
    <property type="component" value="Chromosome"/>
</dbReference>
<organism evidence="2 3">
    <name type="scientific">Hyphomicrobium nitrativorans NL23</name>
    <dbReference type="NCBI Taxonomy" id="1029756"/>
    <lineage>
        <taxon>Bacteria</taxon>
        <taxon>Pseudomonadati</taxon>
        <taxon>Pseudomonadota</taxon>
        <taxon>Alphaproteobacteria</taxon>
        <taxon>Hyphomicrobiales</taxon>
        <taxon>Hyphomicrobiaceae</taxon>
        <taxon>Hyphomicrobium</taxon>
    </lineage>
</organism>
<dbReference type="RefSeq" id="WP_023787637.1">
    <property type="nucleotide sequence ID" value="NC_022997.1"/>
</dbReference>
<sequence length="251" mass="26934">MPSRSVPSPLSGWRAGFAAGLLAVFAAETGAAHTLEVPPGEDAAIKSCEKKICAMILGKESAGDDLACDLQKTWAQSSLEGGKSKGMSWGFGDARCTVDVALSRADIIAALTQSKHTVRVPAHDVSCVVVREGEERPVAMTVAPKLKFKHGKADKVWINLEKIEGPVDVRATVWTAAQLEDTLGVFHRPLIRSINRFIHRRCEQRWGPDGTETKAEQEEAAKKLKAAATVIPPPKRKEAPPAKAAAAQSSR</sequence>
<dbReference type="EMBL" id="CP006912">
    <property type="protein sequence ID" value="AHB50219.1"/>
    <property type="molecule type" value="Genomic_DNA"/>
</dbReference>
<feature type="region of interest" description="Disordered" evidence="1">
    <location>
        <begin position="206"/>
        <end position="251"/>
    </location>
</feature>